<dbReference type="AlphaFoldDB" id="A0A387BCX9"/>
<feature type="domain" description="HTH luxR-type" evidence="1">
    <location>
        <begin position="245"/>
        <end position="294"/>
    </location>
</feature>
<accession>A0A387BCX9</accession>
<dbReference type="InterPro" id="IPR016032">
    <property type="entry name" value="Sig_transdc_resp-reg_C-effctor"/>
</dbReference>
<protein>
    <recommendedName>
        <fullName evidence="1">HTH luxR-type domain-containing protein</fullName>
    </recommendedName>
</protein>
<reference evidence="3" key="1">
    <citation type="submission" date="2018-09" db="EMBL/GenBank/DDBJ databases">
        <title>Genome sequencing of strain 2DFWR-13.</title>
        <authorList>
            <person name="Heo J."/>
            <person name="Kim S.-J."/>
            <person name="Kwon S.-W."/>
        </authorList>
    </citation>
    <scope>NUCLEOTIDE SEQUENCE [LARGE SCALE GENOMIC DNA]</scope>
    <source>
        <strain evidence="3">2DFWR-13</strain>
    </source>
</reference>
<evidence type="ECO:0000313" key="3">
    <source>
        <dbReference type="Proteomes" id="UP000278886"/>
    </source>
</evidence>
<evidence type="ECO:0000259" key="1">
    <source>
        <dbReference type="SMART" id="SM00421"/>
    </source>
</evidence>
<evidence type="ECO:0000313" key="2">
    <source>
        <dbReference type="EMBL" id="AYF98945.1"/>
    </source>
</evidence>
<dbReference type="EMBL" id="CP032630">
    <property type="protein sequence ID" value="AYF98945.1"/>
    <property type="molecule type" value="Genomic_DNA"/>
</dbReference>
<gene>
    <name evidence="2" type="ORF">D7I47_12230</name>
</gene>
<dbReference type="InterPro" id="IPR000792">
    <property type="entry name" value="Tscrpt_reg_LuxR_C"/>
</dbReference>
<sequence length="304" mass="33349">MGGGSAREHDYALVAHTGCRRVTAQTDAAVIAALGRLAEQGLAVREGDSVALLAPDDAGIRDPDARDRLAALREDWLRHTDAQDREPDDDEVLYGDLGYWTHWWNQLNERRESARPVRMDLVVADDGAFDARDWIGEFDQAILGHVVANRLLTGRAIVATAGLDAPSGDIVRLARSLGFQVRVLASPAHYALYDDRTAVLREHAADGAVRHRCTRRPSTVEPLRQLFALQWSVAVPWNEVANGTHDILRLLARGMTDAQIAAATNQSMRTVSRRITETMRAAGVDTRFQLGMRYAQTGGQGAPS</sequence>
<proteinExistence type="predicted"/>
<dbReference type="InterPro" id="IPR036388">
    <property type="entry name" value="WH-like_DNA-bd_sf"/>
</dbReference>
<organism evidence="2 3">
    <name type="scientific">Protaetiibacter intestinalis</name>
    <dbReference type="NCBI Taxonomy" id="2419774"/>
    <lineage>
        <taxon>Bacteria</taxon>
        <taxon>Bacillati</taxon>
        <taxon>Actinomycetota</taxon>
        <taxon>Actinomycetes</taxon>
        <taxon>Micrococcales</taxon>
        <taxon>Microbacteriaceae</taxon>
        <taxon>Protaetiibacter</taxon>
    </lineage>
</organism>
<dbReference type="OrthoDB" id="3369460at2"/>
<keyword evidence="3" id="KW-1185">Reference proteome</keyword>
<dbReference type="GO" id="GO:0006355">
    <property type="term" value="P:regulation of DNA-templated transcription"/>
    <property type="evidence" value="ECO:0007669"/>
    <property type="project" value="InterPro"/>
</dbReference>
<dbReference type="Gene3D" id="1.10.10.10">
    <property type="entry name" value="Winged helix-like DNA-binding domain superfamily/Winged helix DNA-binding domain"/>
    <property type="match status" value="1"/>
</dbReference>
<dbReference type="SUPFAM" id="SSF46894">
    <property type="entry name" value="C-terminal effector domain of the bipartite response regulators"/>
    <property type="match status" value="1"/>
</dbReference>
<dbReference type="SMART" id="SM00421">
    <property type="entry name" value="HTH_LUXR"/>
    <property type="match status" value="1"/>
</dbReference>
<dbReference type="KEGG" id="lyd:D7I47_12230"/>
<dbReference type="GO" id="GO:0003677">
    <property type="term" value="F:DNA binding"/>
    <property type="evidence" value="ECO:0007669"/>
    <property type="project" value="InterPro"/>
</dbReference>
<dbReference type="Proteomes" id="UP000278886">
    <property type="component" value="Chromosome"/>
</dbReference>
<name>A0A387BCX9_9MICO</name>
<dbReference type="RefSeq" id="WP_120763314.1">
    <property type="nucleotide sequence ID" value="NZ_CP032630.1"/>
</dbReference>